<dbReference type="InterPro" id="IPR012668">
    <property type="entry name" value="CHP02466"/>
</dbReference>
<dbReference type="Proteomes" id="UP001165060">
    <property type="component" value="Unassembled WGS sequence"/>
</dbReference>
<dbReference type="EMBL" id="BRYB01001648">
    <property type="protein sequence ID" value="GMI30325.1"/>
    <property type="molecule type" value="Genomic_DNA"/>
</dbReference>
<feature type="signal peptide" evidence="1">
    <location>
        <begin position="1"/>
        <end position="21"/>
    </location>
</feature>
<organism evidence="2 3">
    <name type="scientific">Tetraparma gracilis</name>
    <dbReference type="NCBI Taxonomy" id="2962635"/>
    <lineage>
        <taxon>Eukaryota</taxon>
        <taxon>Sar</taxon>
        <taxon>Stramenopiles</taxon>
        <taxon>Ochrophyta</taxon>
        <taxon>Bolidophyceae</taxon>
        <taxon>Parmales</taxon>
        <taxon>Triparmaceae</taxon>
        <taxon>Tetraparma</taxon>
    </lineage>
</organism>
<proteinExistence type="predicted"/>
<keyword evidence="1" id="KW-0732">Signal</keyword>
<gene>
    <name evidence="2" type="ORF">TeGR_g14637</name>
</gene>
<reference evidence="2 3" key="1">
    <citation type="journal article" date="2023" name="Commun. Biol.">
        <title>Genome analysis of Parmales, the sister group of diatoms, reveals the evolutionary specialization of diatoms from phago-mixotrophs to photoautotrophs.</title>
        <authorList>
            <person name="Ban H."/>
            <person name="Sato S."/>
            <person name="Yoshikawa S."/>
            <person name="Yamada K."/>
            <person name="Nakamura Y."/>
            <person name="Ichinomiya M."/>
            <person name="Sato N."/>
            <person name="Blanc-Mathieu R."/>
            <person name="Endo H."/>
            <person name="Kuwata A."/>
            <person name="Ogata H."/>
        </authorList>
    </citation>
    <scope>NUCLEOTIDE SEQUENCE [LARGE SCALE GENOMIC DNA]</scope>
</reference>
<accession>A0ABQ6MPN2</accession>
<sequence length="283" mass="31565">MIRPLLPLLSLFLLCSAWVQSPPPPSDEPPNPSASMKLLWATPVVEYDNLFLPSELSDIKAAVLSLHAAFLAQHAGDRPKEKAGRSKLAHTDADRDQVNEEFFEYQRSHPLSDAVLHRVWSRFMHACERFASELSIPLEVQKPFYGPQWCWASVQANTTFHDVHTHPMSAFAGTLYLAVPADAGALSLADPRGPMPPFQYGYRVPPREGTLTLFPATVPHSVLPTPGGEPRVSISCNYPGNWKHYVANSAVLEERGWEEEGGRAFENYGYAQNEKGEMVRMEL</sequence>
<comment type="caution">
    <text evidence="2">The sequence shown here is derived from an EMBL/GenBank/DDBJ whole genome shotgun (WGS) entry which is preliminary data.</text>
</comment>
<protein>
    <recommendedName>
        <fullName evidence="4">Fe2OG dioxygenase domain-containing protein</fullName>
    </recommendedName>
</protein>
<evidence type="ECO:0000256" key="1">
    <source>
        <dbReference type="SAM" id="SignalP"/>
    </source>
</evidence>
<name>A0ABQ6MPN2_9STRA</name>
<evidence type="ECO:0000313" key="3">
    <source>
        <dbReference type="Proteomes" id="UP001165060"/>
    </source>
</evidence>
<feature type="chain" id="PRO_5045830682" description="Fe2OG dioxygenase domain-containing protein" evidence="1">
    <location>
        <begin position="22"/>
        <end position="283"/>
    </location>
</feature>
<evidence type="ECO:0000313" key="2">
    <source>
        <dbReference type="EMBL" id="GMI30325.1"/>
    </source>
</evidence>
<keyword evidence="3" id="KW-1185">Reference proteome</keyword>
<dbReference type="Pfam" id="PF13759">
    <property type="entry name" value="2OG-FeII_Oxy_5"/>
    <property type="match status" value="1"/>
</dbReference>
<dbReference type="Gene3D" id="2.60.120.620">
    <property type="entry name" value="q2cbj1_9rhob like domain"/>
    <property type="match status" value="1"/>
</dbReference>
<evidence type="ECO:0008006" key="4">
    <source>
        <dbReference type="Google" id="ProtNLM"/>
    </source>
</evidence>